<dbReference type="PANTHER" id="PTHR47572">
    <property type="entry name" value="LIPOPROTEIN-RELATED"/>
    <property type="match status" value="1"/>
</dbReference>
<name>A0A933P057_9HYPH</name>
<organism evidence="3 4">
    <name type="scientific">Devosia nanyangense</name>
    <dbReference type="NCBI Taxonomy" id="1228055"/>
    <lineage>
        <taxon>Bacteria</taxon>
        <taxon>Pseudomonadati</taxon>
        <taxon>Pseudomonadota</taxon>
        <taxon>Alphaproteobacteria</taxon>
        <taxon>Hyphomicrobiales</taxon>
        <taxon>Devosiaceae</taxon>
        <taxon>Devosia</taxon>
    </lineage>
</organism>
<sequence length="276" mass="30326">MRDVKMLMDGIVLGECPRWHEGRLWFSDWGAKQMIAVDMDGRHEVIDRVDALPFSFDWAPDGRQLVIAKRTLHRREENGVLKPWVDLTDLAEMGWNEIVVDARGNTYINNINFAFPGGEFKPGYVGLVTPDGQARIVAEGVAFPNGMVVTPDNKTLIVGESFATSLTAFDIAADGSLSGRRLWAKLDGGPDGIAMDAEGAIWSSAGEKCIRVKDGGEVLETIDLDRFCFAAMLGGDDGKTLFMVCNEWTGSTQNLARTGRVYWTRVEVPGAGWPGR</sequence>
<dbReference type="Gene3D" id="2.120.10.30">
    <property type="entry name" value="TolB, C-terminal domain"/>
    <property type="match status" value="1"/>
</dbReference>
<dbReference type="AlphaFoldDB" id="A0A933P057"/>
<dbReference type="InterPro" id="IPR011042">
    <property type="entry name" value="6-blade_b-propeller_TolB-like"/>
</dbReference>
<dbReference type="Proteomes" id="UP000782610">
    <property type="component" value="Unassembled WGS sequence"/>
</dbReference>
<gene>
    <name evidence="3" type="ORF">HY834_15985</name>
</gene>
<dbReference type="SUPFAM" id="SSF63829">
    <property type="entry name" value="Calcium-dependent phosphotriesterase"/>
    <property type="match status" value="1"/>
</dbReference>
<accession>A0A933P057</accession>
<proteinExistence type="predicted"/>
<keyword evidence="1" id="KW-0378">Hydrolase</keyword>
<evidence type="ECO:0000259" key="2">
    <source>
        <dbReference type="Pfam" id="PF08450"/>
    </source>
</evidence>
<dbReference type="InterPro" id="IPR051262">
    <property type="entry name" value="SMP-30/CGR1_Lactonase"/>
</dbReference>
<dbReference type="InterPro" id="IPR013658">
    <property type="entry name" value="SGL"/>
</dbReference>
<evidence type="ECO:0000313" key="4">
    <source>
        <dbReference type="Proteomes" id="UP000782610"/>
    </source>
</evidence>
<dbReference type="Pfam" id="PF08450">
    <property type="entry name" value="SGL"/>
    <property type="match status" value="1"/>
</dbReference>
<dbReference type="GO" id="GO:0016787">
    <property type="term" value="F:hydrolase activity"/>
    <property type="evidence" value="ECO:0007669"/>
    <property type="project" value="UniProtKB-KW"/>
</dbReference>
<comment type="caution">
    <text evidence="3">The sequence shown here is derived from an EMBL/GenBank/DDBJ whole genome shotgun (WGS) entry which is preliminary data.</text>
</comment>
<protein>
    <submittedName>
        <fullName evidence="3">SMP-30/gluconolactonase/LRE family protein</fullName>
    </submittedName>
</protein>
<dbReference type="EMBL" id="JACRAF010000049">
    <property type="protein sequence ID" value="MBI4923242.1"/>
    <property type="molecule type" value="Genomic_DNA"/>
</dbReference>
<evidence type="ECO:0000313" key="3">
    <source>
        <dbReference type="EMBL" id="MBI4923242.1"/>
    </source>
</evidence>
<evidence type="ECO:0000256" key="1">
    <source>
        <dbReference type="ARBA" id="ARBA00022801"/>
    </source>
</evidence>
<feature type="domain" description="SMP-30/Gluconolactonase/LRE-like region" evidence="2">
    <location>
        <begin position="13"/>
        <end position="244"/>
    </location>
</feature>
<dbReference type="PANTHER" id="PTHR47572:SF4">
    <property type="entry name" value="LACTONASE DRP35"/>
    <property type="match status" value="1"/>
</dbReference>
<reference evidence="3" key="1">
    <citation type="submission" date="2020-07" db="EMBL/GenBank/DDBJ databases">
        <title>Huge and variable diversity of episymbiotic CPR bacteria and DPANN archaea in groundwater ecosystems.</title>
        <authorList>
            <person name="He C.Y."/>
            <person name="Keren R."/>
            <person name="Whittaker M."/>
            <person name="Farag I.F."/>
            <person name="Doudna J."/>
            <person name="Cate J.H.D."/>
            <person name="Banfield J.F."/>
        </authorList>
    </citation>
    <scope>NUCLEOTIDE SEQUENCE</scope>
    <source>
        <strain evidence="3">NC_groundwater_1586_Pr3_B-0.1um_66_15</strain>
    </source>
</reference>